<name>A0ABU7W081_9FLAO</name>
<keyword evidence="3 5" id="KW-0238">DNA-binding</keyword>
<dbReference type="Gene3D" id="1.10.443.10">
    <property type="entry name" value="Intergrase catalytic core"/>
    <property type="match status" value="1"/>
</dbReference>
<dbReference type="Pfam" id="PF00589">
    <property type="entry name" value="Phage_integrase"/>
    <property type="match status" value="1"/>
</dbReference>
<keyword evidence="9" id="KW-1185">Reference proteome</keyword>
<evidence type="ECO:0000256" key="4">
    <source>
        <dbReference type="ARBA" id="ARBA00023172"/>
    </source>
</evidence>
<proteinExistence type="inferred from homology"/>
<organism evidence="8 9">
    <name type="scientific">Winogradskyella poriferorum</name>
    <dbReference type="NCBI Taxonomy" id="307627"/>
    <lineage>
        <taxon>Bacteria</taxon>
        <taxon>Pseudomonadati</taxon>
        <taxon>Bacteroidota</taxon>
        <taxon>Flavobacteriia</taxon>
        <taxon>Flavobacteriales</taxon>
        <taxon>Flavobacteriaceae</taxon>
        <taxon>Winogradskyella</taxon>
    </lineage>
</organism>
<evidence type="ECO:0000256" key="5">
    <source>
        <dbReference type="PROSITE-ProRule" id="PRU01248"/>
    </source>
</evidence>
<evidence type="ECO:0000313" key="9">
    <source>
        <dbReference type="Proteomes" id="UP001356704"/>
    </source>
</evidence>
<evidence type="ECO:0000259" key="6">
    <source>
        <dbReference type="PROSITE" id="PS51898"/>
    </source>
</evidence>
<comment type="similarity">
    <text evidence="1">Belongs to the 'phage' integrase family.</text>
</comment>
<dbReference type="InterPro" id="IPR011010">
    <property type="entry name" value="DNA_brk_join_enz"/>
</dbReference>
<evidence type="ECO:0000313" key="8">
    <source>
        <dbReference type="EMBL" id="MEF3077397.1"/>
    </source>
</evidence>
<sequence>MLNFNTLIQNEYESAYENAYDLSLKKQFSKPKIYTAKGDLSKRWYVYFSYRNPDTGRLKRQNPFYGNANTYKTKEERMAVLTIYKNIIYKYLRKGYSPYGDTLEKTVLDTSFEQHVSQKPADVPLVENEDELKARTEMETTDVFKGETVQGALESVLETKERRLRQSSIRSFKSHLNVFIDWMDKERCNIKYISDVDRKTIHAFLDNIHAQSSARNRNNYRASLSSAFETLVEREVVHSNIVKQIKKLKTRPKQHARYSAEQQGAIFKFLKKEDPYILLYIKFMAYTFMRPLEVCRLMVGDVDLEKKTLSFKPKNGSRKTKIIPEILIKQLPDLSDMESEAFLFTAEGMGKFTKTKLENRRSYFTNRFKKRVKGRFELDLEHTMYSFRHTFITKLYRELRKTYSPFEAKSRLMHITGHTSMKALEAYLRDNDVELPEDYSDMLNIQNKGNGEYR</sequence>
<feature type="domain" description="Core-binding (CB)" evidence="7">
    <location>
        <begin position="147"/>
        <end position="232"/>
    </location>
</feature>
<dbReference type="InterPro" id="IPR050090">
    <property type="entry name" value="Tyrosine_recombinase_XerCD"/>
</dbReference>
<gene>
    <name evidence="8" type="ORF">V1468_00140</name>
</gene>
<dbReference type="RefSeq" id="WP_331808240.1">
    <property type="nucleotide sequence ID" value="NZ_JAZHOU010000001.1"/>
</dbReference>
<dbReference type="SUPFAM" id="SSF56349">
    <property type="entry name" value="DNA breaking-rejoining enzymes"/>
    <property type="match status" value="1"/>
</dbReference>
<dbReference type="InterPro" id="IPR004107">
    <property type="entry name" value="Integrase_SAM-like_N"/>
</dbReference>
<dbReference type="EMBL" id="JAZHOU010000001">
    <property type="protein sequence ID" value="MEF3077397.1"/>
    <property type="molecule type" value="Genomic_DNA"/>
</dbReference>
<evidence type="ECO:0000256" key="2">
    <source>
        <dbReference type="ARBA" id="ARBA00022908"/>
    </source>
</evidence>
<dbReference type="Proteomes" id="UP001356704">
    <property type="component" value="Unassembled WGS sequence"/>
</dbReference>
<feature type="domain" description="Tyr recombinase" evidence="6">
    <location>
        <begin position="253"/>
        <end position="440"/>
    </location>
</feature>
<accession>A0ABU7W081</accession>
<protein>
    <submittedName>
        <fullName evidence="8">Site-specific integrase</fullName>
    </submittedName>
</protein>
<dbReference type="Pfam" id="PF02899">
    <property type="entry name" value="Phage_int_SAM_1"/>
    <property type="match status" value="1"/>
</dbReference>
<evidence type="ECO:0000256" key="3">
    <source>
        <dbReference type="ARBA" id="ARBA00023125"/>
    </source>
</evidence>
<dbReference type="InterPro" id="IPR044068">
    <property type="entry name" value="CB"/>
</dbReference>
<evidence type="ECO:0000256" key="1">
    <source>
        <dbReference type="ARBA" id="ARBA00008857"/>
    </source>
</evidence>
<dbReference type="InterPro" id="IPR002104">
    <property type="entry name" value="Integrase_catalytic"/>
</dbReference>
<dbReference type="PANTHER" id="PTHR30349">
    <property type="entry name" value="PHAGE INTEGRASE-RELATED"/>
    <property type="match status" value="1"/>
</dbReference>
<keyword evidence="4" id="KW-0233">DNA recombination</keyword>
<dbReference type="Gene3D" id="1.10.150.130">
    <property type="match status" value="1"/>
</dbReference>
<evidence type="ECO:0000259" key="7">
    <source>
        <dbReference type="PROSITE" id="PS51900"/>
    </source>
</evidence>
<dbReference type="CDD" id="cd00397">
    <property type="entry name" value="DNA_BRE_C"/>
    <property type="match status" value="1"/>
</dbReference>
<dbReference type="InterPro" id="IPR010998">
    <property type="entry name" value="Integrase_recombinase_N"/>
</dbReference>
<keyword evidence="2" id="KW-0229">DNA integration</keyword>
<dbReference type="PANTHER" id="PTHR30349:SF41">
    <property type="entry name" value="INTEGRASE_RECOMBINASE PROTEIN MJ0367-RELATED"/>
    <property type="match status" value="1"/>
</dbReference>
<reference evidence="8 9" key="1">
    <citation type="submission" date="2024-02" db="EMBL/GenBank/DDBJ databases">
        <title>Winogradskyella poriferorum JCM 12885.</title>
        <authorList>
            <person name="Zhang D.-F."/>
            <person name="Fu Z.-Y."/>
        </authorList>
    </citation>
    <scope>NUCLEOTIDE SEQUENCE [LARGE SCALE GENOMIC DNA]</scope>
    <source>
        <strain evidence="8 9">JCM 12885</strain>
    </source>
</reference>
<dbReference type="PROSITE" id="PS51900">
    <property type="entry name" value="CB"/>
    <property type="match status" value="1"/>
</dbReference>
<dbReference type="PROSITE" id="PS51898">
    <property type="entry name" value="TYR_RECOMBINASE"/>
    <property type="match status" value="1"/>
</dbReference>
<comment type="caution">
    <text evidence="8">The sequence shown here is derived from an EMBL/GenBank/DDBJ whole genome shotgun (WGS) entry which is preliminary data.</text>
</comment>
<dbReference type="InterPro" id="IPR013762">
    <property type="entry name" value="Integrase-like_cat_sf"/>
</dbReference>